<evidence type="ECO:0000259" key="2">
    <source>
        <dbReference type="Pfam" id="PF00582"/>
    </source>
</evidence>
<evidence type="ECO:0000256" key="1">
    <source>
        <dbReference type="ARBA" id="ARBA00008791"/>
    </source>
</evidence>
<evidence type="ECO:0000313" key="4">
    <source>
        <dbReference type="Proteomes" id="UP000198228"/>
    </source>
</evidence>
<dbReference type="PANTHER" id="PTHR46268:SF6">
    <property type="entry name" value="UNIVERSAL STRESS PROTEIN UP12"/>
    <property type="match status" value="1"/>
</dbReference>
<dbReference type="InterPro" id="IPR006016">
    <property type="entry name" value="UspA"/>
</dbReference>
<dbReference type="Pfam" id="PF00582">
    <property type="entry name" value="Usp"/>
    <property type="match status" value="1"/>
</dbReference>
<dbReference type="PANTHER" id="PTHR46268">
    <property type="entry name" value="STRESS RESPONSE PROTEIN NHAX"/>
    <property type="match status" value="1"/>
</dbReference>
<dbReference type="Gene3D" id="3.40.50.620">
    <property type="entry name" value="HUPs"/>
    <property type="match status" value="1"/>
</dbReference>
<dbReference type="EMBL" id="LT607410">
    <property type="protein sequence ID" value="SCF28425.1"/>
    <property type="molecule type" value="Genomic_DNA"/>
</dbReference>
<name>A0A1C4Z620_9ACTN</name>
<evidence type="ECO:0000313" key="3">
    <source>
        <dbReference type="EMBL" id="SCF28425.1"/>
    </source>
</evidence>
<protein>
    <submittedName>
        <fullName evidence="3">Nucleotide-binding universal stress protein, UspA family</fullName>
    </submittedName>
</protein>
<accession>A0A1C4Z620</accession>
<proteinExistence type="inferred from homology"/>
<dbReference type="SUPFAM" id="SSF52402">
    <property type="entry name" value="Adenine nucleotide alpha hydrolases-like"/>
    <property type="match status" value="1"/>
</dbReference>
<dbReference type="Proteomes" id="UP000198228">
    <property type="component" value="Chromosome I"/>
</dbReference>
<feature type="domain" description="UspA" evidence="2">
    <location>
        <begin position="1"/>
        <end position="128"/>
    </location>
</feature>
<reference evidence="3 4" key="1">
    <citation type="submission" date="2016-06" db="EMBL/GenBank/DDBJ databases">
        <authorList>
            <person name="Kjaerup R.B."/>
            <person name="Dalgaard T.S."/>
            <person name="Juul-Madsen H.R."/>
        </authorList>
    </citation>
    <scope>NUCLEOTIDE SEQUENCE [LARGE SCALE GENOMIC DNA]</scope>
    <source>
        <strain evidence="3 4">DSM 43821</strain>
    </source>
</reference>
<dbReference type="InterPro" id="IPR006015">
    <property type="entry name" value="Universal_stress_UspA"/>
</dbReference>
<dbReference type="AlphaFoldDB" id="A0A1C4Z620"/>
<dbReference type="RefSeq" id="WP_088962552.1">
    <property type="nucleotide sequence ID" value="NZ_LT607410.1"/>
</dbReference>
<sequence>MYTRILAAIDGTHRTAHVLDAAMHLAQASGGTVRVLHIEPAEAAFDASGDTEDDESAHQIAQAAVARLTASGVTALASVAKAPDCDIATVIVTAAADQSADLIIVGPHHRRGLAGWVAGSVSEGVVRLEKQAAVLLVP</sequence>
<organism evidence="3 4">
    <name type="scientific">Micromonospora purpureochromogenes</name>
    <dbReference type="NCBI Taxonomy" id="47872"/>
    <lineage>
        <taxon>Bacteria</taxon>
        <taxon>Bacillati</taxon>
        <taxon>Actinomycetota</taxon>
        <taxon>Actinomycetes</taxon>
        <taxon>Micromonosporales</taxon>
        <taxon>Micromonosporaceae</taxon>
        <taxon>Micromonospora</taxon>
    </lineage>
</organism>
<dbReference type="PRINTS" id="PR01438">
    <property type="entry name" value="UNVRSLSTRESS"/>
</dbReference>
<gene>
    <name evidence="3" type="ORF">GA0074696_4080</name>
</gene>
<comment type="similarity">
    <text evidence="1">Belongs to the universal stress protein A family.</text>
</comment>
<dbReference type="CDD" id="cd00293">
    <property type="entry name" value="USP-like"/>
    <property type="match status" value="1"/>
</dbReference>
<dbReference type="InterPro" id="IPR014729">
    <property type="entry name" value="Rossmann-like_a/b/a_fold"/>
</dbReference>